<dbReference type="Proteomes" id="UP000321301">
    <property type="component" value="Unassembled WGS sequence"/>
</dbReference>
<dbReference type="PANTHER" id="PTHR43751:SF1">
    <property type="entry name" value="SULFATASE ATSG-RELATED"/>
    <property type="match status" value="1"/>
</dbReference>
<protein>
    <submittedName>
        <fullName evidence="2">Heparan N-sulfatase</fullName>
    </submittedName>
</protein>
<evidence type="ECO:0000259" key="1">
    <source>
        <dbReference type="Pfam" id="PF00884"/>
    </source>
</evidence>
<dbReference type="InterPro" id="IPR017850">
    <property type="entry name" value="Alkaline_phosphatase_core_sf"/>
</dbReference>
<keyword evidence="3" id="KW-1185">Reference proteome</keyword>
<dbReference type="AlphaFoldDB" id="A0A512C690"/>
<feature type="domain" description="Sulfatase N-terminal" evidence="1">
    <location>
        <begin position="49"/>
        <end position="346"/>
    </location>
</feature>
<dbReference type="InterPro" id="IPR052701">
    <property type="entry name" value="GAG_Ulvan_Degrading_Sulfatases"/>
</dbReference>
<evidence type="ECO:0000313" key="3">
    <source>
        <dbReference type="Proteomes" id="UP000321301"/>
    </source>
</evidence>
<comment type="caution">
    <text evidence="2">The sequence shown here is derived from an EMBL/GenBank/DDBJ whole genome shotgun (WGS) entry which is preliminary data.</text>
</comment>
<evidence type="ECO:0000313" key="2">
    <source>
        <dbReference type="EMBL" id="GEO19734.1"/>
    </source>
</evidence>
<accession>A0A512C690</accession>
<dbReference type="PANTHER" id="PTHR43751">
    <property type="entry name" value="SULFATASE"/>
    <property type="match status" value="1"/>
</dbReference>
<dbReference type="Pfam" id="PF00884">
    <property type="entry name" value="Sulfatase"/>
    <property type="match status" value="1"/>
</dbReference>
<reference evidence="2 3" key="1">
    <citation type="submission" date="2019-07" db="EMBL/GenBank/DDBJ databases">
        <title>Whole genome shotgun sequence of Cyclobacterium qasimii NBRC 106168.</title>
        <authorList>
            <person name="Hosoyama A."/>
            <person name="Uohara A."/>
            <person name="Ohji S."/>
            <person name="Ichikawa N."/>
        </authorList>
    </citation>
    <scope>NUCLEOTIDE SEQUENCE [LARGE SCALE GENOMIC DNA]</scope>
    <source>
        <strain evidence="2 3">NBRC 106168</strain>
    </source>
</reference>
<organism evidence="2 3">
    <name type="scientific">Cyclobacterium qasimii</name>
    <dbReference type="NCBI Taxonomy" id="1350429"/>
    <lineage>
        <taxon>Bacteria</taxon>
        <taxon>Pseudomonadati</taxon>
        <taxon>Bacteroidota</taxon>
        <taxon>Cytophagia</taxon>
        <taxon>Cytophagales</taxon>
        <taxon>Cyclobacteriaceae</taxon>
        <taxon>Cyclobacterium</taxon>
    </lineage>
</organism>
<dbReference type="InterPro" id="IPR000917">
    <property type="entry name" value="Sulfatase_N"/>
</dbReference>
<dbReference type="SUPFAM" id="SSF53649">
    <property type="entry name" value="Alkaline phosphatase-like"/>
    <property type="match status" value="1"/>
</dbReference>
<dbReference type="EMBL" id="BJYV01000001">
    <property type="protein sequence ID" value="GEO19734.1"/>
    <property type="molecule type" value="Genomic_DNA"/>
</dbReference>
<name>A0A512C690_9BACT</name>
<gene>
    <name evidence="2" type="ORF">CQA01_02680</name>
</gene>
<sequence length="560" mass="64100">MEKKNKLVVLSRDHQSKNRKSQSWILGILFILLISSCGSKPEETSSKPPNILFVISDDQSFYHTSFEGSKFVNTPAFDRIAKEGVYFTNAMSGSPGCAPSRSSIITGRYHWQNESSGQHAAPWLKKHVPFVDLLEANGYKTGRTGKGVSPFRYARDENDSLWRATDAAGIEYSKIRYEEGPTDIRPGDKISNINYFENFKFFMENEKKEKPFFFWFGATEPHRAYEKDSWKRTDKKLSDVEVPAFFPDNDIVRGDMLDYAVEIEWYDRHLDSMINYLEEIGELENTIIIVTADNGMPFPRAKANSYDYGIHVPFAVRYPKDFPGGRIVDDPVGFVDLAPTILDLTHTSEDGMMPITGKSMRALLESDKQGTIDPTKKYAFSGRERHSASRYQNWGYPQRSIRSEDYLLVWNMKPDRWPAGAPQRINPEDENDLLPMYGIDEDGISHSDWAFTDVDESPTKSFIIENYQDPAVKPFFDAAFEKIPEVQFFDINKDPYCLNNLVNDAQYASVKEEMQTALLNELRSSKDPRVVGPDKEVFDSYIRYSPMRGFPEPIPGSQLK</sequence>
<dbReference type="RefSeq" id="WP_146946912.1">
    <property type="nucleotide sequence ID" value="NZ_BJYV01000001.1"/>
</dbReference>
<dbReference type="Gene3D" id="3.40.720.10">
    <property type="entry name" value="Alkaline Phosphatase, subunit A"/>
    <property type="match status" value="1"/>
</dbReference>
<proteinExistence type="predicted"/>
<dbReference type="CDD" id="cd16027">
    <property type="entry name" value="SGSH"/>
    <property type="match status" value="1"/>
</dbReference>